<dbReference type="Proteomes" id="UP001150603">
    <property type="component" value="Unassembled WGS sequence"/>
</dbReference>
<feature type="non-terminal residue" evidence="1">
    <location>
        <position position="1"/>
    </location>
</feature>
<reference evidence="1" key="1">
    <citation type="submission" date="2022-07" db="EMBL/GenBank/DDBJ databases">
        <title>Phylogenomic reconstructions and comparative analyses of Kickxellomycotina fungi.</title>
        <authorList>
            <person name="Reynolds N.K."/>
            <person name="Stajich J.E."/>
            <person name="Barry K."/>
            <person name="Grigoriev I.V."/>
            <person name="Crous P."/>
            <person name="Smith M.E."/>
        </authorList>
    </citation>
    <scope>NUCLEOTIDE SEQUENCE</scope>
    <source>
        <strain evidence="1">NRRL 5244</strain>
    </source>
</reference>
<dbReference type="EMBL" id="JANBPW010005845">
    <property type="protein sequence ID" value="KAJ1931761.1"/>
    <property type="molecule type" value="Genomic_DNA"/>
</dbReference>
<sequence>PGEDGGKVHGPQRFGKGQSHGQQGKGIITKSTSSYVSRLVTTENLARWIMDDHAASVFLMFNAPRSMTWAGMRSDFGSETLARLDLAGSTPLCHAVNETTRSESRLDVVMGFVHGEVIWYEPVSGKYSRLNKHSGYSSAITCIQWLPGSDSLFMAGTADGALIIMDRTKDEFSVPALAHSSRRLDRMDQFEVAHSSRPKNNPVAFWRASNQQITALAFSPDGQRVAVTSEDGALRVIDYMNELLEDVYLSYFGGLSCVAWSHDARYLVTGGKDDLLTVWSHYEQTAVARCVGHESWVRDVKFDPRSPDGQGTYRFLSVGEDAKLLVWDFSLQALHRPRAQLHRTPSHQPARTQHARSGSTV</sequence>
<organism evidence="1 2">
    <name type="scientific">Linderina macrospora</name>
    <dbReference type="NCBI Taxonomy" id="4868"/>
    <lineage>
        <taxon>Eukaryota</taxon>
        <taxon>Fungi</taxon>
        <taxon>Fungi incertae sedis</taxon>
        <taxon>Zoopagomycota</taxon>
        <taxon>Kickxellomycotina</taxon>
        <taxon>Kickxellomycetes</taxon>
        <taxon>Kickxellales</taxon>
        <taxon>Kickxellaceae</taxon>
        <taxon>Linderina</taxon>
    </lineage>
</organism>
<keyword evidence="2" id="KW-1185">Reference proteome</keyword>
<gene>
    <name evidence="1" type="ORF">FBU59_006604</name>
</gene>
<evidence type="ECO:0000313" key="2">
    <source>
        <dbReference type="Proteomes" id="UP001150603"/>
    </source>
</evidence>
<proteinExistence type="predicted"/>
<protein>
    <submittedName>
        <fullName evidence="1">Uncharacterized protein</fullName>
    </submittedName>
</protein>
<comment type="caution">
    <text evidence="1">The sequence shown here is derived from an EMBL/GenBank/DDBJ whole genome shotgun (WGS) entry which is preliminary data.</text>
</comment>
<name>A0ACC1IZE0_9FUNG</name>
<feature type="non-terminal residue" evidence="1">
    <location>
        <position position="361"/>
    </location>
</feature>
<evidence type="ECO:0000313" key="1">
    <source>
        <dbReference type="EMBL" id="KAJ1931761.1"/>
    </source>
</evidence>
<accession>A0ACC1IZE0</accession>